<evidence type="ECO:0000256" key="1">
    <source>
        <dbReference type="SAM" id="SignalP"/>
    </source>
</evidence>
<proteinExistence type="predicted"/>
<feature type="chain" id="PRO_5046978729" evidence="1">
    <location>
        <begin position="18"/>
        <end position="439"/>
    </location>
</feature>
<keyword evidence="1" id="KW-0732">Signal</keyword>
<protein>
    <submittedName>
        <fullName evidence="3">Surface lipoprotein assembly modifier</fullName>
    </submittedName>
</protein>
<reference evidence="3" key="1">
    <citation type="submission" date="2022-05" db="EMBL/GenBank/DDBJ databases">
        <authorList>
            <person name="Jo J.-H."/>
            <person name="Im W.-T."/>
        </authorList>
    </citation>
    <scope>NUCLEOTIDE SEQUENCE</scope>
    <source>
        <strain evidence="3">SE220</strain>
    </source>
</reference>
<dbReference type="InterPro" id="IPR007655">
    <property type="entry name" value="Slam_C"/>
</dbReference>
<sequence length="439" mass="47121">MLLPLILSALAVQGASASPLDPCAGQANCTRAGAAQLFALADRLFTQGDLAGAEVILIALQQDPDPKLRAEARFRLAAVREERGDITGAVAALRELLAEQPDAQRARLELSRLLAAEGKPDEARRELAHAQEAGLPPDVARTVSRFSNLLSATKRRGGSVEITAGPDSNVNRSTSSQLIDTVIAPFQLDPDARRQSGMGVTASLEGYSRDDLGKTTVLTRAGARGDFFMGKGRFNDVQAYAGSGPEFDTKIGRIRPAATVERRWFGGHPYSVGFGGALSWIGKATAKSQVEIDASIVRQWVNDNDVLDGTRYAAVVTYDRALSEDTTARFNLRGAILDAAANAESLRQGAAEAILAHDLGFANVFANLAYTKTHGQAVLPLFGKARDDDRLDAGAGIVARRAFGGFSPLLRVTYTRSWSNIELYDYKRARLDFGLTRGF</sequence>
<evidence type="ECO:0000313" key="3">
    <source>
        <dbReference type="EMBL" id="MCL6728977.1"/>
    </source>
</evidence>
<evidence type="ECO:0000259" key="2">
    <source>
        <dbReference type="Pfam" id="PF04575"/>
    </source>
</evidence>
<dbReference type="RefSeq" id="WP_249830467.1">
    <property type="nucleotide sequence ID" value="NZ_JAMGBE010000001.1"/>
</dbReference>
<feature type="signal peptide" evidence="1">
    <location>
        <begin position="1"/>
        <end position="17"/>
    </location>
</feature>
<dbReference type="EMBL" id="JAMGBE010000001">
    <property type="protein sequence ID" value="MCL6728977.1"/>
    <property type="molecule type" value="Genomic_DNA"/>
</dbReference>
<organism evidence="3 4">
    <name type="scientific">Sphingomonas hankyongi</name>
    <dbReference type="NCBI Taxonomy" id="2908209"/>
    <lineage>
        <taxon>Bacteria</taxon>
        <taxon>Pseudomonadati</taxon>
        <taxon>Pseudomonadota</taxon>
        <taxon>Alphaproteobacteria</taxon>
        <taxon>Sphingomonadales</taxon>
        <taxon>Sphingomonadaceae</taxon>
        <taxon>Sphingomonas</taxon>
    </lineage>
</organism>
<accession>A0ABT0RZG2</accession>
<feature type="domain" description="Surface lipoprotein assembly modifier C-terminal" evidence="2">
    <location>
        <begin position="214"/>
        <end position="431"/>
    </location>
</feature>
<keyword evidence="4" id="KW-1185">Reference proteome</keyword>
<evidence type="ECO:0000313" key="4">
    <source>
        <dbReference type="Proteomes" id="UP001165342"/>
    </source>
</evidence>
<keyword evidence="3" id="KW-0449">Lipoprotein</keyword>
<dbReference type="Pfam" id="PF14559">
    <property type="entry name" value="TPR_19"/>
    <property type="match status" value="1"/>
</dbReference>
<dbReference type="InterPro" id="IPR011990">
    <property type="entry name" value="TPR-like_helical_dom_sf"/>
</dbReference>
<dbReference type="Gene3D" id="1.25.40.10">
    <property type="entry name" value="Tetratricopeptide repeat domain"/>
    <property type="match status" value="1"/>
</dbReference>
<dbReference type="Pfam" id="PF04575">
    <property type="entry name" value="SlipAM"/>
    <property type="match status" value="1"/>
</dbReference>
<comment type="caution">
    <text evidence="3">The sequence shown here is derived from an EMBL/GenBank/DDBJ whole genome shotgun (WGS) entry which is preliminary data.</text>
</comment>
<name>A0ABT0RZG2_9SPHN</name>
<dbReference type="SUPFAM" id="SSF48452">
    <property type="entry name" value="TPR-like"/>
    <property type="match status" value="1"/>
</dbReference>
<dbReference type="Proteomes" id="UP001165342">
    <property type="component" value="Unassembled WGS sequence"/>
</dbReference>
<gene>
    <name evidence="3" type="ORF">LZ538_02770</name>
</gene>